<evidence type="ECO:0000256" key="3">
    <source>
        <dbReference type="ARBA" id="ARBA00022989"/>
    </source>
</evidence>
<feature type="transmembrane region" description="Helical" evidence="7">
    <location>
        <begin position="297"/>
        <end position="314"/>
    </location>
</feature>
<reference evidence="8 9" key="1">
    <citation type="journal article" date="2018" name="Front. Microbiol.">
        <title>Genomic and genetic insights into a cosmopolitan fungus, Paecilomyces variotii (Eurotiales).</title>
        <authorList>
            <person name="Urquhart A.S."/>
            <person name="Mondo S.J."/>
            <person name="Makela M.R."/>
            <person name="Hane J.K."/>
            <person name="Wiebenga A."/>
            <person name="He G."/>
            <person name="Mihaltcheva S."/>
            <person name="Pangilinan J."/>
            <person name="Lipzen A."/>
            <person name="Barry K."/>
            <person name="de Vries R.P."/>
            <person name="Grigoriev I.V."/>
            <person name="Idnurm A."/>
        </authorList>
    </citation>
    <scope>NUCLEOTIDE SEQUENCE [LARGE SCALE GENOMIC DNA]</scope>
    <source>
        <strain evidence="8 9">CBS 101075</strain>
    </source>
</reference>
<evidence type="ECO:0000256" key="5">
    <source>
        <dbReference type="ARBA" id="ARBA00038039"/>
    </source>
</evidence>
<evidence type="ECO:0000256" key="2">
    <source>
        <dbReference type="ARBA" id="ARBA00022692"/>
    </source>
</evidence>
<dbReference type="PANTHER" id="PTHR16201:SF34">
    <property type="entry name" value="LYSOSOMAL AMINO ACID TRANSPORTER 1"/>
    <property type="match status" value="1"/>
</dbReference>
<feature type="transmembrane region" description="Helical" evidence="7">
    <location>
        <begin position="346"/>
        <end position="370"/>
    </location>
</feature>
<sequence length="432" mass="47336">MSLPWLQDASLVSSLPQHCEPTTPFLATVSSFFHVCLPTPLALVSSLLGTISIVSWLFAQLPQIYKNYVYKSTAGLSPFFLVEWCLGDTANLLGALFTRQAGWQVTIAGYYVFVDVVLVFQYYWYTHFGGWKKGKNGTYSADGGDEGRQFFEGVSPFEDASSVDIYPAEMSPKTKAKDAAERKGSFIDTTESRSMSYSNEKLGSSSRSFSRAGNGLVIPTASPKTVLLASMLCAVLANASPTGSPPRLQPQEEPTETAIEIAGRILSWMSTLLYLGSRLPQLYKNYCRQSTAGLSPLLFMAAFCGNFFYSSSLVTNPNAWYDFPAYGGGGWVGPEGNDRVEWVGRAIPFFLGAAGVLAMDGFMGVQFAMYGEAGEAPVIRVADPQRGRNRWRRVSGWMRGWIPSISPEGPDRRLAQEEQSLLGNGHERYGSV</sequence>
<keyword evidence="4 7" id="KW-0472">Membrane</keyword>
<feature type="transmembrane region" description="Helical" evidence="7">
    <location>
        <begin position="32"/>
        <end position="58"/>
    </location>
</feature>
<evidence type="ECO:0000313" key="9">
    <source>
        <dbReference type="Proteomes" id="UP000283841"/>
    </source>
</evidence>
<dbReference type="VEuPathDB" id="FungiDB:C8Q69DRAFT_508795"/>
<dbReference type="InterPro" id="IPR006603">
    <property type="entry name" value="PQ-loop_rpt"/>
</dbReference>
<keyword evidence="2 7" id="KW-0812">Transmembrane</keyword>
<comment type="subcellular location">
    <subcellularLocation>
        <location evidence="1">Membrane</location>
        <topology evidence="1">Multi-pass membrane protein</topology>
    </subcellularLocation>
</comment>
<comment type="similarity">
    <text evidence="5">Belongs to the laat-1 family.</text>
</comment>
<dbReference type="AlphaFoldDB" id="A0A443HP53"/>
<feature type="transmembrane region" description="Helical" evidence="7">
    <location>
        <begin position="103"/>
        <end position="125"/>
    </location>
</feature>
<dbReference type="GeneID" id="39602287"/>
<accession>A0A443HP53</accession>
<dbReference type="GO" id="GO:0034488">
    <property type="term" value="P:basic amino acid transmembrane export from vacuole"/>
    <property type="evidence" value="ECO:0007669"/>
    <property type="project" value="TreeGrafter"/>
</dbReference>
<organism evidence="8 9">
    <name type="scientific">Byssochlamys spectabilis</name>
    <name type="common">Paecilomyces variotii</name>
    <dbReference type="NCBI Taxonomy" id="264951"/>
    <lineage>
        <taxon>Eukaryota</taxon>
        <taxon>Fungi</taxon>
        <taxon>Dikarya</taxon>
        <taxon>Ascomycota</taxon>
        <taxon>Pezizomycotina</taxon>
        <taxon>Eurotiomycetes</taxon>
        <taxon>Eurotiomycetidae</taxon>
        <taxon>Eurotiales</taxon>
        <taxon>Thermoascaceae</taxon>
        <taxon>Paecilomyces</taxon>
    </lineage>
</organism>
<proteinExistence type="inferred from homology"/>
<evidence type="ECO:0000256" key="7">
    <source>
        <dbReference type="SAM" id="Phobius"/>
    </source>
</evidence>
<comment type="catalytic activity">
    <reaction evidence="6">
        <text>L-histidine(out) + L-arginine(in) = L-histidine(in) + L-arginine(out)</text>
        <dbReference type="Rhea" id="RHEA:71063"/>
        <dbReference type="ChEBI" id="CHEBI:32682"/>
        <dbReference type="ChEBI" id="CHEBI:57595"/>
    </reaction>
</comment>
<dbReference type="RefSeq" id="XP_028483212.1">
    <property type="nucleotide sequence ID" value="XM_028633010.1"/>
</dbReference>
<dbReference type="EMBL" id="RCNU01000009">
    <property type="protein sequence ID" value="RWQ93567.1"/>
    <property type="molecule type" value="Genomic_DNA"/>
</dbReference>
<dbReference type="GO" id="GO:0000329">
    <property type="term" value="C:fungal-type vacuole membrane"/>
    <property type="evidence" value="ECO:0007669"/>
    <property type="project" value="TreeGrafter"/>
</dbReference>
<dbReference type="InterPro" id="IPR051415">
    <property type="entry name" value="LAAT-1"/>
</dbReference>
<name>A0A443HP53_BYSSP</name>
<evidence type="ECO:0000256" key="6">
    <source>
        <dbReference type="ARBA" id="ARBA00050768"/>
    </source>
</evidence>
<dbReference type="SMART" id="SM00679">
    <property type="entry name" value="CTNS"/>
    <property type="match status" value="2"/>
</dbReference>
<protein>
    <submittedName>
        <fullName evidence="8">PQ loop repeat protein</fullName>
    </submittedName>
</protein>
<evidence type="ECO:0000256" key="1">
    <source>
        <dbReference type="ARBA" id="ARBA00004141"/>
    </source>
</evidence>
<comment type="caution">
    <text evidence="8">The sequence shown here is derived from an EMBL/GenBank/DDBJ whole genome shotgun (WGS) entry which is preliminary data.</text>
</comment>
<dbReference type="FunFam" id="1.20.1280.290:FF:000009">
    <property type="entry name" value="PQ loop repeat family protein"/>
    <property type="match status" value="1"/>
</dbReference>
<gene>
    <name evidence="8" type="ORF">C8Q69DRAFT_508795</name>
</gene>
<dbReference type="STRING" id="264951.A0A443HP53"/>
<keyword evidence="9" id="KW-1185">Reference proteome</keyword>
<dbReference type="Gene3D" id="1.20.1280.290">
    <property type="match status" value="2"/>
</dbReference>
<evidence type="ECO:0000313" key="8">
    <source>
        <dbReference type="EMBL" id="RWQ93567.1"/>
    </source>
</evidence>
<keyword evidence="3 7" id="KW-1133">Transmembrane helix</keyword>
<feature type="transmembrane region" description="Helical" evidence="7">
    <location>
        <begin position="79"/>
        <end position="97"/>
    </location>
</feature>
<dbReference type="Proteomes" id="UP000283841">
    <property type="component" value="Unassembled WGS sequence"/>
</dbReference>
<dbReference type="Pfam" id="PF04193">
    <property type="entry name" value="PQ-loop"/>
    <property type="match status" value="2"/>
</dbReference>
<dbReference type="GO" id="GO:0015174">
    <property type="term" value="F:basic amino acid transmembrane transporter activity"/>
    <property type="evidence" value="ECO:0007669"/>
    <property type="project" value="TreeGrafter"/>
</dbReference>
<dbReference type="PANTHER" id="PTHR16201">
    <property type="entry name" value="SEVEN TRANSMEMBRANE PROTEIN 1-RELATED"/>
    <property type="match status" value="1"/>
</dbReference>
<evidence type="ECO:0000256" key="4">
    <source>
        <dbReference type="ARBA" id="ARBA00023136"/>
    </source>
</evidence>